<keyword evidence="3" id="KW-0479">Metal-binding</keyword>
<dbReference type="PANTHER" id="PTHR42940">
    <property type="entry name" value="ALCOHOL DEHYDROGENASE 1-RELATED"/>
    <property type="match status" value="1"/>
</dbReference>
<comment type="cofactor">
    <cofactor evidence="1">
        <name>Zn(2+)</name>
        <dbReference type="ChEBI" id="CHEBI:29105"/>
    </cofactor>
</comment>
<evidence type="ECO:0000256" key="5">
    <source>
        <dbReference type="ARBA" id="ARBA00023002"/>
    </source>
</evidence>
<proteinExistence type="inferred from homology"/>
<dbReference type="EMBL" id="GG698900">
    <property type="protein sequence ID" value="EEU44712.1"/>
    <property type="molecule type" value="Genomic_DNA"/>
</dbReference>
<dbReference type="Proteomes" id="UP000005206">
    <property type="component" value="Chromosome 9"/>
</dbReference>
<evidence type="ECO:0000256" key="4">
    <source>
        <dbReference type="ARBA" id="ARBA00022833"/>
    </source>
</evidence>
<dbReference type="InterPro" id="IPR013149">
    <property type="entry name" value="ADH-like_C"/>
</dbReference>
<dbReference type="VEuPathDB" id="FungiDB:NECHADRAFT_49206"/>
<dbReference type="OMA" id="VGSINTY"/>
<evidence type="ECO:0000313" key="7">
    <source>
        <dbReference type="EMBL" id="EEU44712.1"/>
    </source>
</evidence>
<evidence type="ECO:0000256" key="2">
    <source>
        <dbReference type="ARBA" id="ARBA00008072"/>
    </source>
</evidence>
<dbReference type="eggNOG" id="KOG0023">
    <property type="taxonomic scope" value="Eukaryota"/>
</dbReference>
<dbReference type="Gene3D" id="3.40.50.720">
    <property type="entry name" value="NAD(P)-binding Rossmann-like Domain"/>
    <property type="match status" value="2"/>
</dbReference>
<evidence type="ECO:0000256" key="1">
    <source>
        <dbReference type="ARBA" id="ARBA00001947"/>
    </source>
</evidence>
<dbReference type="PANTHER" id="PTHR42940:SF8">
    <property type="entry name" value="VACUOLAR PROTEIN SORTING-ASSOCIATED PROTEIN 11"/>
    <property type="match status" value="1"/>
</dbReference>
<keyword evidence="5" id="KW-0560">Oxidoreductase</keyword>
<gene>
    <name evidence="7" type="ORF">NECHADRAFT_49206</name>
</gene>
<dbReference type="InterPro" id="IPR011032">
    <property type="entry name" value="GroES-like_sf"/>
</dbReference>
<reference evidence="7 8" key="1">
    <citation type="journal article" date="2009" name="PLoS Genet.">
        <title>The genome of Nectria haematococca: contribution of supernumerary chromosomes to gene expansion.</title>
        <authorList>
            <person name="Coleman J.J."/>
            <person name="Rounsley S.D."/>
            <person name="Rodriguez-Carres M."/>
            <person name="Kuo A."/>
            <person name="Wasmann C.C."/>
            <person name="Grimwood J."/>
            <person name="Schmutz J."/>
            <person name="Taga M."/>
            <person name="White G.J."/>
            <person name="Zhou S."/>
            <person name="Schwartz D.C."/>
            <person name="Freitag M."/>
            <person name="Ma L.J."/>
            <person name="Danchin E.G."/>
            <person name="Henrissat B."/>
            <person name="Coutinho P.M."/>
            <person name="Nelson D.R."/>
            <person name="Straney D."/>
            <person name="Napoli C.A."/>
            <person name="Barker B.M."/>
            <person name="Gribskov M."/>
            <person name="Rep M."/>
            <person name="Kroken S."/>
            <person name="Molnar I."/>
            <person name="Rensing C."/>
            <person name="Kennell J.C."/>
            <person name="Zamora J."/>
            <person name="Farman M.L."/>
            <person name="Selker E.U."/>
            <person name="Salamov A."/>
            <person name="Shapiro H."/>
            <person name="Pangilinan J."/>
            <person name="Lindquist E."/>
            <person name="Lamers C."/>
            <person name="Grigoriev I.V."/>
            <person name="Geiser D.M."/>
            <person name="Covert S.F."/>
            <person name="Temporini E."/>
            <person name="Vanetten H.D."/>
        </authorList>
    </citation>
    <scope>NUCLEOTIDE SEQUENCE [LARGE SCALE GENOMIC DNA]</scope>
    <source>
        <strain evidence="8">ATCC MYA-4622 / CBS 123669 / FGSC 9596 / NRRL 45880 / 77-13-4</strain>
    </source>
</reference>
<dbReference type="Gene3D" id="3.90.180.10">
    <property type="entry name" value="Medium-chain alcohol dehydrogenases, catalytic domain"/>
    <property type="match status" value="2"/>
</dbReference>
<dbReference type="GO" id="GO:0004022">
    <property type="term" value="F:alcohol dehydrogenase (NAD+) activity"/>
    <property type="evidence" value="ECO:0007669"/>
    <property type="project" value="TreeGrafter"/>
</dbReference>
<keyword evidence="8" id="KW-1185">Reference proteome</keyword>
<dbReference type="InterPro" id="IPR020843">
    <property type="entry name" value="ER"/>
</dbReference>
<dbReference type="SUPFAM" id="SSF50129">
    <property type="entry name" value="GroES-like"/>
    <property type="match status" value="1"/>
</dbReference>
<name>C7YTZ6_FUSV7</name>
<accession>C7YTZ6</accession>
<dbReference type="CDD" id="cd08297">
    <property type="entry name" value="CAD3"/>
    <property type="match status" value="1"/>
</dbReference>
<evidence type="ECO:0000256" key="3">
    <source>
        <dbReference type="ARBA" id="ARBA00022723"/>
    </source>
</evidence>
<dbReference type="AlphaFoldDB" id="C7YTZ6"/>
<dbReference type="Pfam" id="PF08240">
    <property type="entry name" value="ADH_N"/>
    <property type="match status" value="1"/>
</dbReference>
<keyword evidence="4" id="KW-0862">Zinc</keyword>
<sequence>MSKSSPIAETMKALRLVEYNKDYQLHDNVAVPTPGPGEVLIRVSASGFCHTDLMVYHGISQEPLPFIGSHEPAGTIVSLGSDVPDSWRVGDRVGVTNFQKPCDACTGCTWAKKTIKSLDPRFCENRTMCGITRANGGFAEYMTASHDAVVHLPDEVSFEQAAPLMCAGATVWHAINQADLQKGQSVVIIGVGGLGVGGLGVGGLGVLGVQFAKAQGYRVVAVDKHEIGLKLASEVPAHLKPDLIVNSNDKDTVQKISDFTDGLGLNAAIVCTGDDAANDWAAQRLQPRGVCVVVGFPEGGFKFDPMNLIFREIIVKGTIFCSMDEVRDMMAAVVEHGVLSPLTLIPIEEAEDIPTRVAAHAFTGRPVVTIGTEGQS</sequence>
<dbReference type="InParanoid" id="C7YTZ6"/>
<dbReference type="KEGG" id="nhe:NECHADRAFT_49206"/>
<dbReference type="SMART" id="SM00829">
    <property type="entry name" value="PKS_ER"/>
    <property type="match status" value="1"/>
</dbReference>
<comment type="similarity">
    <text evidence="2">Belongs to the zinc-containing alcohol dehydrogenase family.</text>
</comment>
<dbReference type="InterPro" id="IPR013154">
    <property type="entry name" value="ADH-like_N"/>
</dbReference>
<evidence type="ECO:0000313" key="8">
    <source>
        <dbReference type="Proteomes" id="UP000005206"/>
    </source>
</evidence>
<dbReference type="Pfam" id="PF00107">
    <property type="entry name" value="ADH_zinc_N"/>
    <property type="match status" value="1"/>
</dbReference>
<feature type="domain" description="Enoyl reductase (ER)" evidence="6">
    <location>
        <begin position="24"/>
        <end position="368"/>
    </location>
</feature>
<dbReference type="InterPro" id="IPR036291">
    <property type="entry name" value="NAD(P)-bd_dom_sf"/>
</dbReference>
<dbReference type="HOGENOM" id="CLU_026673_20_1_1"/>
<dbReference type="GO" id="GO:0005737">
    <property type="term" value="C:cytoplasm"/>
    <property type="evidence" value="ECO:0007669"/>
    <property type="project" value="TreeGrafter"/>
</dbReference>
<organism evidence="7 8">
    <name type="scientific">Fusarium vanettenii (strain ATCC MYA-4622 / CBS 123669 / FGSC 9596 / NRRL 45880 / 77-13-4)</name>
    <name type="common">Fusarium solani subsp. pisi</name>
    <dbReference type="NCBI Taxonomy" id="660122"/>
    <lineage>
        <taxon>Eukaryota</taxon>
        <taxon>Fungi</taxon>
        <taxon>Dikarya</taxon>
        <taxon>Ascomycota</taxon>
        <taxon>Pezizomycotina</taxon>
        <taxon>Sordariomycetes</taxon>
        <taxon>Hypocreomycetidae</taxon>
        <taxon>Hypocreales</taxon>
        <taxon>Nectriaceae</taxon>
        <taxon>Fusarium</taxon>
        <taxon>Fusarium solani species complex</taxon>
        <taxon>Fusarium vanettenii</taxon>
    </lineage>
</organism>
<dbReference type="GO" id="GO:0046872">
    <property type="term" value="F:metal ion binding"/>
    <property type="evidence" value="ECO:0007669"/>
    <property type="project" value="UniProtKB-KW"/>
</dbReference>
<dbReference type="SUPFAM" id="SSF51735">
    <property type="entry name" value="NAD(P)-binding Rossmann-fold domains"/>
    <property type="match status" value="1"/>
</dbReference>
<protein>
    <recommendedName>
        <fullName evidence="6">Enoyl reductase (ER) domain-containing protein</fullName>
    </recommendedName>
</protein>
<dbReference type="STRING" id="660122.C7YTZ6"/>
<dbReference type="RefSeq" id="XP_003050425.1">
    <property type="nucleotide sequence ID" value="XM_003050379.1"/>
</dbReference>
<dbReference type="GeneID" id="9674825"/>
<evidence type="ECO:0000259" key="6">
    <source>
        <dbReference type="SMART" id="SM00829"/>
    </source>
</evidence>
<dbReference type="OrthoDB" id="256333at2759"/>